<name>A0A9D9HDZ9_9BACT</name>
<dbReference type="InterPro" id="IPR013264">
    <property type="entry name" value="DNAG_N"/>
</dbReference>
<comment type="function">
    <text evidence="12 13">RNA polymerase that catalyzes the synthesis of short RNA molecules used as primers for DNA polymerase during DNA replication.</text>
</comment>
<dbReference type="GO" id="GO:0000428">
    <property type="term" value="C:DNA-directed RNA polymerase complex"/>
    <property type="evidence" value="ECO:0007669"/>
    <property type="project" value="UniProtKB-KW"/>
</dbReference>
<dbReference type="InterPro" id="IPR037068">
    <property type="entry name" value="DNA_primase_core_N_sf"/>
</dbReference>
<dbReference type="Pfam" id="PF10410">
    <property type="entry name" value="DnaB_bind"/>
    <property type="match status" value="1"/>
</dbReference>
<evidence type="ECO:0000256" key="8">
    <source>
        <dbReference type="ARBA" id="ARBA00022833"/>
    </source>
</evidence>
<keyword evidence="10 12" id="KW-0238">DNA-binding</keyword>
<dbReference type="EC" id="2.7.7.101" evidence="12"/>
<dbReference type="EMBL" id="JADIMR010000013">
    <property type="protein sequence ID" value="MBO8446312.1"/>
    <property type="molecule type" value="Genomic_DNA"/>
</dbReference>
<gene>
    <name evidence="12 16" type="primary">dnaG</name>
    <name evidence="16" type="ORF">IAC32_01000</name>
</gene>
<dbReference type="InterPro" id="IPR034151">
    <property type="entry name" value="TOPRIM_DnaG_bac"/>
</dbReference>
<dbReference type="Pfam" id="PF08275">
    <property type="entry name" value="DNAG_N"/>
    <property type="match status" value="1"/>
</dbReference>
<dbReference type="GO" id="GO:0006269">
    <property type="term" value="P:DNA replication, synthesis of primer"/>
    <property type="evidence" value="ECO:0007669"/>
    <property type="project" value="UniProtKB-UniRule"/>
</dbReference>
<evidence type="ECO:0000256" key="5">
    <source>
        <dbReference type="ARBA" id="ARBA00022705"/>
    </source>
</evidence>
<organism evidence="16 17">
    <name type="scientific">Candidatus Enterocola intestinipullorum</name>
    <dbReference type="NCBI Taxonomy" id="2840783"/>
    <lineage>
        <taxon>Bacteria</taxon>
        <taxon>Pseudomonadati</taxon>
        <taxon>Bacteroidota</taxon>
        <taxon>Bacteroidia</taxon>
        <taxon>Bacteroidales</taxon>
        <taxon>Candidatus Enterocola</taxon>
    </lineage>
</organism>
<comment type="cofactor">
    <cofactor evidence="12 13 14">
        <name>Zn(2+)</name>
        <dbReference type="ChEBI" id="CHEBI:29105"/>
    </cofactor>
    <text evidence="12 13 14">Binds 1 zinc ion per monomer.</text>
</comment>
<dbReference type="InterPro" id="IPR006295">
    <property type="entry name" value="DNA_primase_DnaG"/>
</dbReference>
<accession>A0A9D9HDZ9</accession>
<reference evidence="16" key="2">
    <citation type="journal article" date="2021" name="PeerJ">
        <title>Extensive microbial diversity within the chicken gut microbiome revealed by metagenomics and culture.</title>
        <authorList>
            <person name="Gilroy R."/>
            <person name="Ravi A."/>
            <person name="Getino M."/>
            <person name="Pursley I."/>
            <person name="Horton D.L."/>
            <person name="Alikhan N.F."/>
            <person name="Baker D."/>
            <person name="Gharbi K."/>
            <person name="Hall N."/>
            <person name="Watson M."/>
            <person name="Adriaenssens E.M."/>
            <person name="Foster-Nyarko E."/>
            <person name="Jarju S."/>
            <person name="Secka A."/>
            <person name="Antonio M."/>
            <person name="Oren A."/>
            <person name="Chaudhuri R.R."/>
            <person name="La Ragione R."/>
            <person name="Hildebrand F."/>
            <person name="Pallen M.J."/>
        </authorList>
    </citation>
    <scope>NUCLEOTIDE SEQUENCE</scope>
    <source>
        <strain evidence="16">D3-1215</strain>
    </source>
</reference>
<keyword evidence="4 12" id="KW-0548">Nucleotidyltransferase</keyword>
<dbReference type="Proteomes" id="UP000823637">
    <property type="component" value="Unassembled WGS sequence"/>
</dbReference>
<dbReference type="InterPro" id="IPR030846">
    <property type="entry name" value="DnaG_bac"/>
</dbReference>
<evidence type="ECO:0000256" key="1">
    <source>
        <dbReference type="ARBA" id="ARBA00022478"/>
    </source>
</evidence>
<dbReference type="SMART" id="SM00400">
    <property type="entry name" value="ZnF_CHCC"/>
    <property type="match status" value="1"/>
</dbReference>
<dbReference type="HAMAP" id="MF_00974">
    <property type="entry name" value="DNA_primase_DnaG"/>
    <property type="match status" value="1"/>
</dbReference>
<comment type="domain">
    <text evidence="12">Contains an N-terminal zinc-binding domain, a central core domain that contains the primase activity, and a C-terminal DnaB-binding domain.</text>
</comment>
<keyword evidence="5 12" id="KW-0235">DNA replication</keyword>
<keyword evidence="11 12" id="KW-0804">Transcription</keyword>
<protein>
    <recommendedName>
        <fullName evidence="12 13">DNA primase</fullName>
        <ecNumber evidence="12">2.7.7.101</ecNumber>
    </recommendedName>
</protein>
<feature type="domain" description="Toprim" evidence="15">
    <location>
        <begin position="260"/>
        <end position="341"/>
    </location>
</feature>
<comment type="similarity">
    <text evidence="12 13">Belongs to the DnaG primase family.</text>
</comment>
<dbReference type="Gene3D" id="3.40.1360.10">
    <property type="match status" value="1"/>
</dbReference>
<comment type="catalytic activity">
    <reaction evidence="12">
        <text>ssDNA + n NTP = ssDNA/pppN(pN)n-1 hybrid + (n-1) diphosphate.</text>
        <dbReference type="EC" id="2.7.7.101"/>
    </reaction>
</comment>
<sequence length="637" mass="71814">MIEQACVEKILQAAKIEEVVGDFVSLRKRGANYIGLCPFHNERTPSFTVSPAKNIFKCFGCGEGGSPVHFIMKHEQLDYPGALRYLAAKYHIEIEETQLGEEESRQRSEREGRFAVNEFACKYFEHCLWETEEGKAVGLSYFYERGFSDAIIKKFHLGYSPEKKDALFTEAVKAGHNKQYLFDNGLCFETEEGKVLDRFRGRVIFPVFGISGKVVAFGGRVLKKTEHTGKYVNSPESEIYHKSNELYGLYPAKQSITKNDCCYLVEGYTDVMSMHQSGIENVVASSGTSLTQGQISLIHRFTPNITVLYDGDAAGIKASVRGIDLLLEEGMNVKVVLLPEGEDPDSFAKGRDSSEFIAYLQQHATDFIHFKTRLLLDDAGDDPVKRAALMNDIAGSISVIPDAMLRSVYIKDFSRMFDISEQVTAREVSKKRSRKLSDAGKSVPVSRPSYRPVQPVVDMEGKSESVFAFKEERNLMIFLLLKGKETMDIVLPDGQTLCLPVEEYIERSMQDDGMEFEDPVHRRIFAELKAGVRGDAQSYFLNHPDAEVQKAVFSMVDDNTAYPENLETDKGLSYYVQRAVLEYKSRMLDRKARDLQQRIKAAGNAEGIAVLLEEQKQLLELRRRLAKVLGGRIVSRV</sequence>
<evidence type="ECO:0000256" key="3">
    <source>
        <dbReference type="ARBA" id="ARBA00022679"/>
    </source>
</evidence>
<dbReference type="GO" id="GO:0003677">
    <property type="term" value="F:DNA binding"/>
    <property type="evidence" value="ECO:0007669"/>
    <property type="project" value="UniProtKB-KW"/>
</dbReference>
<evidence type="ECO:0000256" key="11">
    <source>
        <dbReference type="ARBA" id="ARBA00023163"/>
    </source>
</evidence>
<evidence type="ECO:0000313" key="17">
    <source>
        <dbReference type="Proteomes" id="UP000823637"/>
    </source>
</evidence>
<keyword evidence="8 12" id="KW-0862">Zinc</keyword>
<evidence type="ECO:0000256" key="14">
    <source>
        <dbReference type="PIRSR" id="PIRSR002811-1"/>
    </source>
</evidence>
<dbReference type="InterPro" id="IPR036977">
    <property type="entry name" value="DNA_primase_Znf_CHC2"/>
</dbReference>
<evidence type="ECO:0000259" key="15">
    <source>
        <dbReference type="PROSITE" id="PS50880"/>
    </source>
</evidence>
<dbReference type="InterPro" id="IPR002694">
    <property type="entry name" value="Znf_CHC2"/>
</dbReference>
<keyword evidence="6 12" id="KW-0479">Metal-binding</keyword>
<dbReference type="InterPro" id="IPR006171">
    <property type="entry name" value="TOPRIM_dom"/>
</dbReference>
<dbReference type="SUPFAM" id="SSF56731">
    <property type="entry name" value="DNA primase core"/>
    <property type="match status" value="1"/>
</dbReference>
<keyword evidence="7 12" id="KW-0863">Zinc-finger</keyword>
<dbReference type="GO" id="GO:0003899">
    <property type="term" value="F:DNA-directed RNA polymerase activity"/>
    <property type="evidence" value="ECO:0007669"/>
    <property type="project" value="UniProtKB-UniRule"/>
</dbReference>
<dbReference type="PANTHER" id="PTHR30313:SF2">
    <property type="entry name" value="DNA PRIMASE"/>
    <property type="match status" value="1"/>
</dbReference>
<dbReference type="AlphaFoldDB" id="A0A9D9HDZ9"/>
<evidence type="ECO:0000256" key="4">
    <source>
        <dbReference type="ARBA" id="ARBA00022695"/>
    </source>
</evidence>
<dbReference type="SUPFAM" id="SSF57783">
    <property type="entry name" value="Zinc beta-ribbon"/>
    <property type="match status" value="1"/>
</dbReference>
<dbReference type="Pfam" id="PF13155">
    <property type="entry name" value="Toprim_2"/>
    <property type="match status" value="1"/>
</dbReference>
<evidence type="ECO:0000256" key="7">
    <source>
        <dbReference type="ARBA" id="ARBA00022771"/>
    </source>
</evidence>
<keyword evidence="3 12" id="KW-0808">Transferase</keyword>
<proteinExistence type="inferred from homology"/>
<dbReference type="Gene3D" id="3.90.580.10">
    <property type="entry name" value="Zinc finger, CHC2-type domain"/>
    <property type="match status" value="1"/>
</dbReference>
<evidence type="ECO:0000256" key="13">
    <source>
        <dbReference type="PIRNR" id="PIRNR002811"/>
    </source>
</evidence>
<dbReference type="CDD" id="cd03364">
    <property type="entry name" value="TOPRIM_DnaG_primases"/>
    <property type="match status" value="1"/>
</dbReference>
<dbReference type="Pfam" id="PF01807">
    <property type="entry name" value="Zn_ribbon_DnaG"/>
    <property type="match status" value="1"/>
</dbReference>
<comment type="subunit">
    <text evidence="12">Monomer. Interacts with DnaB.</text>
</comment>
<dbReference type="SMART" id="SM00493">
    <property type="entry name" value="TOPRIM"/>
    <property type="match status" value="1"/>
</dbReference>
<dbReference type="PROSITE" id="PS50880">
    <property type="entry name" value="TOPRIM"/>
    <property type="match status" value="1"/>
</dbReference>
<evidence type="ECO:0000256" key="9">
    <source>
        <dbReference type="ARBA" id="ARBA00022842"/>
    </source>
</evidence>
<evidence type="ECO:0000313" key="16">
    <source>
        <dbReference type="EMBL" id="MBO8446312.1"/>
    </source>
</evidence>
<evidence type="ECO:0000256" key="10">
    <source>
        <dbReference type="ARBA" id="ARBA00023125"/>
    </source>
</evidence>
<dbReference type="InterPro" id="IPR019475">
    <property type="entry name" value="DNA_primase_DnaB-bd"/>
</dbReference>
<keyword evidence="1 12" id="KW-0240">DNA-directed RNA polymerase</keyword>
<dbReference type="PIRSF" id="PIRSF002811">
    <property type="entry name" value="DnaG"/>
    <property type="match status" value="1"/>
</dbReference>
<dbReference type="GO" id="GO:1990077">
    <property type="term" value="C:primosome complex"/>
    <property type="evidence" value="ECO:0007669"/>
    <property type="project" value="UniProtKB-KW"/>
</dbReference>
<evidence type="ECO:0000256" key="6">
    <source>
        <dbReference type="ARBA" id="ARBA00022723"/>
    </source>
</evidence>
<keyword evidence="9" id="KW-0460">Magnesium</keyword>
<dbReference type="NCBIfam" id="TIGR01391">
    <property type="entry name" value="dnaG"/>
    <property type="match status" value="1"/>
</dbReference>
<dbReference type="PANTHER" id="PTHR30313">
    <property type="entry name" value="DNA PRIMASE"/>
    <property type="match status" value="1"/>
</dbReference>
<dbReference type="GO" id="GO:0008270">
    <property type="term" value="F:zinc ion binding"/>
    <property type="evidence" value="ECO:0007669"/>
    <property type="project" value="UniProtKB-UniRule"/>
</dbReference>
<keyword evidence="2 12" id="KW-0639">Primosome</keyword>
<feature type="zinc finger region" description="CHC2-type" evidence="12 14">
    <location>
        <begin position="37"/>
        <end position="61"/>
    </location>
</feature>
<reference evidence="16" key="1">
    <citation type="submission" date="2020-10" db="EMBL/GenBank/DDBJ databases">
        <authorList>
            <person name="Gilroy R."/>
        </authorList>
    </citation>
    <scope>NUCLEOTIDE SEQUENCE</scope>
    <source>
        <strain evidence="16">D3-1215</strain>
    </source>
</reference>
<evidence type="ECO:0000256" key="12">
    <source>
        <dbReference type="HAMAP-Rule" id="MF_00974"/>
    </source>
</evidence>
<dbReference type="InterPro" id="IPR050219">
    <property type="entry name" value="DnaG_primase"/>
</dbReference>
<dbReference type="GO" id="GO:0005737">
    <property type="term" value="C:cytoplasm"/>
    <property type="evidence" value="ECO:0007669"/>
    <property type="project" value="TreeGrafter"/>
</dbReference>
<dbReference type="Gene3D" id="3.90.980.10">
    <property type="entry name" value="DNA primase, catalytic core, N-terminal domain"/>
    <property type="match status" value="1"/>
</dbReference>
<dbReference type="FunFam" id="3.90.580.10:FF:000001">
    <property type="entry name" value="DNA primase"/>
    <property type="match status" value="1"/>
</dbReference>
<comment type="caution">
    <text evidence="16">The sequence shown here is derived from an EMBL/GenBank/DDBJ whole genome shotgun (WGS) entry which is preliminary data.</text>
</comment>
<evidence type="ECO:0000256" key="2">
    <source>
        <dbReference type="ARBA" id="ARBA00022515"/>
    </source>
</evidence>